<dbReference type="GO" id="GO:0008380">
    <property type="term" value="P:RNA splicing"/>
    <property type="evidence" value="ECO:0007669"/>
    <property type="project" value="UniProtKB-KW"/>
</dbReference>
<dbReference type="InterPro" id="IPR049481">
    <property type="entry name" value="SMN_G2-BD"/>
</dbReference>
<dbReference type="PANTHER" id="PTHR39267:SF1">
    <property type="entry name" value="SURVIVAL MOTOR NEURON PROTEIN"/>
    <property type="match status" value="1"/>
</dbReference>
<dbReference type="AlphaFoldDB" id="A0A9N9EXK4"/>
<comment type="caution">
    <text evidence="8">The sequence shown here is derived from an EMBL/GenBank/DDBJ whole genome shotgun (WGS) entry which is preliminary data.</text>
</comment>
<dbReference type="EMBL" id="CAJVPS010018233">
    <property type="protein sequence ID" value="CAG8696678.1"/>
    <property type="molecule type" value="Genomic_DNA"/>
</dbReference>
<evidence type="ECO:0000313" key="8">
    <source>
        <dbReference type="EMBL" id="CAG8696678.1"/>
    </source>
</evidence>
<feature type="non-terminal residue" evidence="8">
    <location>
        <position position="1"/>
    </location>
</feature>
<dbReference type="GO" id="GO:0006397">
    <property type="term" value="P:mRNA processing"/>
    <property type="evidence" value="ECO:0007669"/>
    <property type="project" value="UniProtKB-KW"/>
</dbReference>
<comment type="subcellular location">
    <subcellularLocation>
        <location evidence="1">Nucleus</location>
    </subcellularLocation>
</comment>
<accession>A0A9N9EXK4</accession>
<keyword evidence="5" id="KW-0539">Nucleus</keyword>
<feature type="domain" description="Survival Motor Neuron Gemin2-binding" evidence="7">
    <location>
        <begin position="4"/>
        <end position="30"/>
    </location>
</feature>
<evidence type="ECO:0000256" key="5">
    <source>
        <dbReference type="ARBA" id="ARBA00023242"/>
    </source>
</evidence>
<dbReference type="CDD" id="cd22851">
    <property type="entry name" value="SMN_N"/>
    <property type="match status" value="1"/>
</dbReference>
<sequence>EGSEENVDVWDDSALISAWEKAWKEYQDHHSLKATSKTAAAATSSSSKADQKKIIIDIDKNKSQTPGAEMTTTSDHRSTQTTTQEALPENQEIKPGMKKKTRIRPNIETTTNISNDEATWGKSTYQQYPYYHHYYPTSSSSYYNYWPPSNTVVQDETTTQHQFPASPLPKTTPTPSPFPPPPLHYSYYPYGPPPLSHSYGPPPPRPPMVETDDETLANLLMAWYFSGYYTGLYQGQRR</sequence>
<feature type="compositionally biased region" description="Basic and acidic residues" evidence="6">
    <location>
        <begin position="49"/>
        <end position="62"/>
    </location>
</feature>
<keyword evidence="4" id="KW-0508">mRNA splicing</keyword>
<feature type="compositionally biased region" description="Pro residues" evidence="6">
    <location>
        <begin position="166"/>
        <end position="178"/>
    </location>
</feature>
<dbReference type="Proteomes" id="UP000789508">
    <property type="component" value="Unassembled WGS sequence"/>
</dbReference>
<evidence type="ECO:0000259" key="7">
    <source>
        <dbReference type="Pfam" id="PF20636"/>
    </source>
</evidence>
<organism evidence="8 9">
    <name type="scientific">Ambispora leptoticha</name>
    <dbReference type="NCBI Taxonomy" id="144679"/>
    <lineage>
        <taxon>Eukaryota</taxon>
        <taxon>Fungi</taxon>
        <taxon>Fungi incertae sedis</taxon>
        <taxon>Mucoromycota</taxon>
        <taxon>Glomeromycotina</taxon>
        <taxon>Glomeromycetes</taxon>
        <taxon>Archaeosporales</taxon>
        <taxon>Ambisporaceae</taxon>
        <taxon>Ambispora</taxon>
    </lineage>
</organism>
<dbReference type="InterPro" id="IPR047313">
    <property type="entry name" value="SMN_C"/>
</dbReference>
<comment type="similarity">
    <text evidence="2">Belongs to the SMN family.</text>
</comment>
<feature type="region of interest" description="Disordered" evidence="6">
    <location>
        <begin position="33"/>
        <end position="90"/>
    </location>
</feature>
<feature type="compositionally biased region" description="Low complexity" evidence="6">
    <location>
        <begin position="33"/>
        <end position="48"/>
    </location>
</feature>
<evidence type="ECO:0000256" key="4">
    <source>
        <dbReference type="ARBA" id="ARBA00023187"/>
    </source>
</evidence>
<dbReference type="Pfam" id="PF20636">
    <property type="entry name" value="SMN_G2-BD"/>
    <property type="match status" value="1"/>
</dbReference>
<evidence type="ECO:0000313" key="9">
    <source>
        <dbReference type="Proteomes" id="UP000789508"/>
    </source>
</evidence>
<proteinExistence type="inferred from homology"/>
<keyword evidence="3" id="KW-0507">mRNA processing</keyword>
<dbReference type="InterPro" id="IPR040424">
    <property type="entry name" value="Smn1"/>
</dbReference>
<dbReference type="CDD" id="cd22852">
    <property type="entry name" value="SMN_C"/>
    <property type="match status" value="1"/>
</dbReference>
<dbReference type="PANTHER" id="PTHR39267">
    <property type="entry name" value="SURVIVAL MOTOR NEURON-LIKE PROTEIN 1"/>
    <property type="match status" value="1"/>
</dbReference>
<evidence type="ECO:0000256" key="1">
    <source>
        <dbReference type="ARBA" id="ARBA00004123"/>
    </source>
</evidence>
<feature type="region of interest" description="Disordered" evidence="6">
    <location>
        <begin position="155"/>
        <end position="178"/>
    </location>
</feature>
<name>A0A9N9EXK4_9GLOM</name>
<evidence type="ECO:0000256" key="6">
    <source>
        <dbReference type="SAM" id="MobiDB-lite"/>
    </source>
</evidence>
<dbReference type="OrthoDB" id="2449651at2759"/>
<keyword evidence="9" id="KW-1185">Reference proteome</keyword>
<dbReference type="GO" id="GO:0005634">
    <property type="term" value="C:nucleus"/>
    <property type="evidence" value="ECO:0007669"/>
    <property type="project" value="UniProtKB-SubCell"/>
</dbReference>
<reference evidence="8" key="1">
    <citation type="submission" date="2021-06" db="EMBL/GenBank/DDBJ databases">
        <authorList>
            <person name="Kallberg Y."/>
            <person name="Tangrot J."/>
            <person name="Rosling A."/>
        </authorList>
    </citation>
    <scope>NUCLEOTIDE SEQUENCE</scope>
    <source>
        <strain evidence="8">FL130A</strain>
    </source>
</reference>
<evidence type="ECO:0000256" key="2">
    <source>
        <dbReference type="ARBA" id="ARBA00005371"/>
    </source>
</evidence>
<evidence type="ECO:0000256" key="3">
    <source>
        <dbReference type="ARBA" id="ARBA00022664"/>
    </source>
</evidence>
<gene>
    <name evidence="8" type="ORF">ALEPTO_LOCUS11416</name>
</gene>
<protein>
    <submittedName>
        <fullName evidence="8">5137_t:CDS:1</fullName>
    </submittedName>
</protein>